<proteinExistence type="predicted"/>
<dbReference type="AlphaFoldDB" id="A0A2T8WQI2"/>
<protein>
    <submittedName>
        <fullName evidence="5">Shikimate transporter</fullName>
    </submittedName>
</protein>
<evidence type="ECO:0000313" key="6">
    <source>
        <dbReference type="EMBL" id="PVM63340.1"/>
    </source>
</evidence>
<comment type="subcellular location">
    <subcellularLocation>
        <location evidence="1">Virion</location>
    </subcellularLocation>
</comment>
<feature type="region of interest" description="Disordered" evidence="3">
    <location>
        <begin position="298"/>
        <end position="319"/>
    </location>
</feature>
<sequence length="795" mass="82166">MPVLISGVLKDGAGTPVQNCTIQLKACRTSTTVVVNTVASENPDDAGRYSMDVEQGQYAVTLLVEGYPPSHAGVITVYDDSKPGTLNDFLGAMTEDDVRPEALRRFEAMVEEVARQASEALRNATAAGQASEQAQTSAERAGASETAAKMSETQAASSAGETGASATAAAASEKAAAASAAEAKTSETNAATSANTAAASATAASSSASAASTHAAASDTSASLAAQSSTAAGAAATRAEDAAKRAEDIADVISLEDASLTKKGIVKLSSAADSDSEVLAATPKAVKTVMGEVQTKAPLDSPAFTGTPTTPTPPDDAKGLQTANAEFVRKLIAALVGSVPESLDTLQELADALGNDPNFATTVLNKLAGKQPLDDTLTALSGKSVDGLIEYVGLRETINRAAGALQKDQNGADIPDKKQFARTIGAVTSTSVTFGESGWFKIATVFMPQATSTAVIKLYGGSGFNVGSFEQAAISELVLRAGNGSPVGITATLWRRSPAAANEIAWINTSGDSYDIYINIGRYAYGLIAQYDCTSNAGVILHTSPEFSETKPANATNGQTYTLFNSLMKPTAGDVEALSVSGGRLNGPLGIGTDNALGGNSIVFGDNDTGLKQNGDGILDIFANNQHTVRVAPGEMIVLGAIRAGNGKKLSLTSTNNSALNAGFNLWGDGGNRPTVIELGDDQGWHLYSQRNTDGSIQFVVNGQVIPDNYGNFDARYLSSGNVYTKGESDNRYVQNIQRGAPVWPGKVDEYGPAEAPAGCFLTQARHDPTTAYGVTFAYRPLQMWVGNGWRTING</sequence>
<evidence type="ECO:0000313" key="8">
    <source>
        <dbReference type="Proteomes" id="UP000245551"/>
    </source>
</evidence>
<evidence type="ECO:0000313" key="7">
    <source>
        <dbReference type="Proteomes" id="UP000245068"/>
    </source>
</evidence>
<dbReference type="GO" id="GO:0019062">
    <property type="term" value="P:virion attachment to host cell"/>
    <property type="evidence" value="ECO:0007669"/>
    <property type="project" value="InterPro"/>
</dbReference>
<dbReference type="Pfam" id="PF03406">
    <property type="entry name" value="Phage_fiber_2"/>
    <property type="match status" value="1"/>
</dbReference>
<keyword evidence="2" id="KW-0945">Host-virus interaction</keyword>
<dbReference type="PANTHER" id="PTHR35191">
    <property type="entry name" value="PROPHAGE SIDE TAIL FIBER PROTEIN HOMOLOG STFQ-RELATED"/>
    <property type="match status" value="1"/>
</dbReference>
<dbReference type="PANTHER" id="PTHR35191:SF1">
    <property type="entry name" value="PROPHAGE SIDE TAIL FIBER PROTEIN HOMOLOG STFQ-RELATED"/>
    <property type="match status" value="1"/>
</dbReference>
<feature type="compositionally biased region" description="Low complexity" evidence="3">
    <location>
        <begin position="153"/>
        <end position="162"/>
    </location>
</feature>
<comment type="caution">
    <text evidence="5">The sequence shown here is derived from an EMBL/GenBank/DDBJ whole genome shotgun (WGS) entry which is preliminary data.</text>
</comment>
<dbReference type="Proteomes" id="UP000245551">
    <property type="component" value="Unassembled WGS sequence"/>
</dbReference>
<dbReference type="GO" id="GO:0046718">
    <property type="term" value="P:symbiont entry into host cell"/>
    <property type="evidence" value="ECO:0007669"/>
    <property type="project" value="InterPro"/>
</dbReference>
<dbReference type="InterPro" id="IPR051934">
    <property type="entry name" value="Phage_Tail_Fiber_Structural"/>
</dbReference>
<accession>A0A2T8WQI2</accession>
<dbReference type="EMBL" id="QDOO01000038">
    <property type="protein sequence ID" value="PVM63340.1"/>
    <property type="molecule type" value="Genomic_DNA"/>
</dbReference>
<gene>
    <name evidence="6" type="ORF">C4784_24560</name>
    <name evidence="5" type="ORF">C4855_26420</name>
</gene>
<dbReference type="Gene3D" id="2.60.40.1120">
    <property type="entry name" value="Carboxypeptidase-like, regulatory domain"/>
    <property type="match status" value="1"/>
</dbReference>
<evidence type="ECO:0000256" key="2">
    <source>
        <dbReference type="ARBA" id="ARBA00022581"/>
    </source>
</evidence>
<evidence type="ECO:0000313" key="5">
    <source>
        <dbReference type="EMBL" id="PVJ40669.1"/>
    </source>
</evidence>
<organism evidence="5 8">
    <name type="scientific">Salmonella enterica subsp. enterica serovar Gaminara</name>
    <dbReference type="NCBI Taxonomy" id="913070"/>
    <lineage>
        <taxon>Bacteria</taxon>
        <taxon>Pseudomonadati</taxon>
        <taxon>Pseudomonadota</taxon>
        <taxon>Gammaproteobacteria</taxon>
        <taxon>Enterobacterales</taxon>
        <taxon>Enterobacteriaceae</taxon>
        <taxon>Salmonella</taxon>
    </lineage>
</organism>
<dbReference type="Pfam" id="PF08400">
    <property type="entry name" value="phage_tail_N"/>
    <property type="match status" value="1"/>
</dbReference>
<evidence type="ECO:0000259" key="4">
    <source>
        <dbReference type="Pfam" id="PF08400"/>
    </source>
</evidence>
<dbReference type="RefSeq" id="WP_108415590.1">
    <property type="nucleotide sequence ID" value="NZ_QDLV01000051.1"/>
</dbReference>
<dbReference type="InterPro" id="IPR008969">
    <property type="entry name" value="CarboxyPept-like_regulatory"/>
</dbReference>
<dbReference type="InterPro" id="IPR005068">
    <property type="entry name" value="Phage_lambda_Stf-r2"/>
</dbReference>
<dbReference type="InterPro" id="IPR013609">
    <property type="entry name" value="Stf-like_N"/>
</dbReference>
<dbReference type="EMBL" id="QDLV01000051">
    <property type="protein sequence ID" value="PVJ40669.1"/>
    <property type="molecule type" value="Genomic_DNA"/>
</dbReference>
<name>A0A2T8WQI2_SALET</name>
<dbReference type="Proteomes" id="UP000245068">
    <property type="component" value="Unassembled WGS sequence"/>
</dbReference>
<feature type="compositionally biased region" description="Polar residues" evidence="3">
    <location>
        <begin position="126"/>
        <end position="138"/>
    </location>
</feature>
<feature type="region of interest" description="Disordered" evidence="3">
    <location>
        <begin position="124"/>
        <end position="162"/>
    </location>
</feature>
<reference evidence="7 8" key="1">
    <citation type="submission" date="2018-04" db="EMBL/GenBank/DDBJ databases">
        <title>Serotype diversity and antimicrobial resistance among Salmonella enterica isolated from patients at an equine referral hospital.</title>
        <authorList>
            <person name="Leon I.M."/>
            <person name="Lawhon S.D."/>
            <person name="Norman K.N."/>
            <person name="Threadgill D.S."/>
            <person name="Ohta N."/>
            <person name="Vinasco J."/>
            <person name="Scott H.M."/>
        </authorList>
    </citation>
    <scope>NUCLEOTIDE SEQUENCE [LARGE SCALE GENOMIC DNA]</scope>
    <source>
        <strain evidence="6 7">159</strain>
        <strain evidence="5 8">230</strain>
    </source>
</reference>
<feature type="domain" description="Lambda-like tail fibre protein N-terminal" evidence="4">
    <location>
        <begin position="1"/>
        <end position="134"/>
    </location>
</feature>
<evidence type="ECO:0000256" key="1">
    <source>
        <dbReference type="ARBA" id="ARBA00004328"/>
    </source>
</evidence>
<dbReference type="SUPFAM" id="SSF49464">
    <property type="entry name" value="Carboxypeptidase regulatory domain-like"/>
    <property type="match status" value="1"/>
</dbReference>
<evidence type="ECO:0000256" key="3">
    <source>
        <dbReference type="SAM" id="MobiDB-lite"/>
    </source>
</evidence>